<reference evidence="8 9" key="1">
    <citation type="submission" date="2018-03" db="EMBL/GenBank/DDBJ databases">
        <title>Genome assembly of novel Miniimonas species PCH200.</title>
        <authorList>
            <person name="Thakur V."/>
            <person name="Kumar V."/>
            <person name="Singh D."/>
        </authorList>
    </citation>
    <scope>NUCLEOTIDE SEQUENCE [LARGE SCALE GENOMIC DNA]</scope>
    <source>
        <strain evidence="8 9">PCH200</strain>
    </source>
</reference>
<name>A0A2U1ZU63_9MICO</name>
<gene>
    <name evidence="8" type="ORF">C8046_07565</name>
</gene>
<evidence type="ECO:0000256" key="4">
    <source>
        <dbReference type="ARBA" id="ARBA00023136"/>
    </source>
</evidence>
<evidence type="ECO:0000256" key="5">
    <source>
        <dbReference type="SAM" id="MobiDB-lite"/>
    </source>
</evidence>
<feature type="compositionally biased region" description="Low complexity" evidence="5">
    <location>
        <begin position="233"/>
        <end position="244"/>
    </location>
</feature>
<evidence type="ECO:0000256" key="3">
    <source>
        <dbReference type="ARBA" id="ARBA00022989"/>
    </source>
</evidence>
<comment type="caution">
    <text evidence="8">The sequence shown here is derived from an EMBL/GenBank/DDBJ whole genome shotgun (WGS) entry which is preliminary data.</text>
</comment>
<proteinExistence type="predicted"/>
<evidence type="ECO:0000313" key="9">
    <source>
        <dbReference type="Proteomes" id="UP000245166"/>
    </source>
</evidence>
<dbReference type="Proteomes" id="UP000245166">
    <property type="component" value="Unassembled WGS sequence"/>
</dbReference>
<organism evidence="8 9">
    <name type="scientific">Serinibacter arcticus</name>
    <dbReference type="NCBI Taxonomy" id="1655435"/>
    <lineage>
        <taxon>Bacteria</taxon>
        <taxon>Bacillati</taxon>
        <taxon>Actinomycetota</taxon>
        <taxon>Actinomycetes</taxon>
        <taxon>Micrococcales</taxon>
        <taxon>Beutenbergiaceae</taxon>
        <taxon>Serinibacter</taxon>
    </lineage>
</organism>
<evidence type="ECO:0000259" key="7">
    <source>
        <dbReference type="Pfam" id="PF06271"/>
    </source>
</evidence>
<feature type="compositionally biased region" description="Basic residues" evidence="5">
    <location>
        <begin position="335"/>
        <end position="344"/>
    </location>
</feature>
<keyword evidence="9" id="KW-1185">Reference proteome</keyword>
<dbReference type="AlphaFoldDB" id="A0A2U1ZU63"/>
<feature type="domain" description="RDD" evidence="7">
    <location>
        <begin position="27"/>
        <end position="141"/>
    </location>
</feature>
<sequence length="344" mass="36132">MSVTVPPRPTAPPPAATAVAAPSLPRAGVGQRLAGYAIDLAAVVVPGAVAVVLGGWVLGIVLAAEIAVVTVAVEARRGVTLGKLVTRTRATTLGADLAPGLRREAVRAGLLGAAHLAAGLGQIALLATAGRTRAWHDRVAGTDVVSLRPVAPAAAAGAPVAPVPAARHAGASAGPISVPPLPTAPGSAPVWPGNPTAGGSGSGPWRPPELLEVPVSDDSISMRDFRAMRSGLAAGAGRPAGQPRSCRHVRRPARRRRARSRRPPRRRSFPRRPSRPPRPRRRSCPQCPSSRARPPPSPRLRRPSDRARSSRRARRPRRRPRRRRPRLLPSSPRPPPRRRSPPSS</sequence>
<comment type="subcellular location">
    <subcellularLocation>
        <location evidence="1">Membrane</location>
        <topology evidence="1">Multi-pass membrane protein</topology>
    </subcellularLocation>
</comment>
<accession>A0A2U1ZU63</accession>
<protein>
    <recommendedName>
        <fullName evidence="7">RDD domain-containing protein</fullName>
    </recommendedName>
</protein>
<evidence type="ECO:0000256" key="2">
    <source>
        <dbReference type="ARBA" id="ARBA00022692"/>
    </source>
</evidence>
<dbReference type="EMBL" id="PYHR01000002">
    <property type="protein sequence ID" value="PWD50528.1"/>
    <property type="molecule type" value="Genomic_DNA"/>
</dbReference>
<dbReference type="Pfam" id="PF06271">
    <property type="entry name" value="RDD"/>
    <property type="match status" value="1"/>
</dbReference>
<dbReference type="RefSeq" id="WP_109228909.1">
    <property type="nucleotide sequence ID" value="NZ_PYHR01000002.1"/>
</dbReference>
<evidence type="ECO:0000313" key="8">
    <source>
        <dbReference type="EMBL" id="PWD50528.1"/>
    </source>
</evidence>
<dbReference type="GO" id="GO:0016020">
    <property type="term" value="C:membrane"/>
    <property type="evidence" value="ECO:0007669"/>
    <property type="project" value="UniProtKB-SubCell"/>
</dbReference>
<keyword evidence="2 6" id="KW-0812">Transmembrane</keyword>
<evidence type="ECO:0000256" key="6">
    <source>
        <dbReference type="SAM" id="Phobius"/>
    </source>
</evidence>
<keyword evidence="3 6" id="KW-1133">Transmembrane helix</keyword>
<keyword evidence="4 6" id="KW-0472">Membrane</keyword>
<feature type="compositionally biased region" description="Basic residues" evidence="5">
    <location>
        <begin position="245"/>
        <end position="283"/>
    </location>
</feature>
<evidence type="ECO:0000256" key="1">
    <source>
        <dbReference type="ARBA" id="ARBA00004141"/>
    </source>
</evidence>
<dbReference type="InterPro" id="IPR010432">
    <property type="entry name" value="RDD"/>
</dbReference>
<feature type="compositionally biased region" description="Basic residues" evidence="5">
    <location>
        <begin position="309"/>
        <end position="326"/>
    </location>
</feature>
<feature type="transmembrane region" description="Helical" evidence="6">
    <location>
        <begin position="40"/>
        <end position="73"/>
    </location>
</feature>
<feature type="region of interest" description="Disordered" evidence="5">
    <location>
        <begin position="174"/>
        <end position="216"/>
    </location>
</feature>
<feature type="region of interest" description="Disordered" evidence="5">
    <location>
        <begin position="233"/>
        <end position="344"/>
    </location>
</feature>